<feature type="domain" description="YhfM-like" evidence="2">
    <location>
        <begin position="47"/>
        <end position="132"/>
    </location>
</feature>
<evidence type="ECO:0000256" key="1">
    <source>
        <dbReference type="SAM" id="SignalP"/>
    </source>
</evidence>
<dbReference type="OrthoDB" id="2920731at2"/>
<name>A0A1B1N5W4_9BACL</name>
<dbReference type="STRING" id="1462996.AWM70_21315"/>
<evidence type="ECO:0000313" key="3">
    <source>
        <dbReference type="EMBL" id="ANS76809.1"/>
    </source>
</evidence>
<dbReference type="KEGG" id="pyg:AWM70_21315"/>
<organism evidence="3 4">
    <name type="scientific">Paenibacillus yonginensis</name>
    <dbReference type="NCBI Taxonomy" id="1462996"/>
    <lineage>
        <taxon>Bacteria</taxon>
        <taxon>Bacillati</taxon>
        <taxon>Bacillota</taxon>
        <taxon>Bacilli</taxon>
        <taxon>Bacillales</taxon>
        <taxon>Paenibacillaceae</taxon>
        <taxon>Paenibacillus</taxon>
    </lineage>
</organism>
<reference evidence="3 4" key="1">
    <citation type="submission" date="2016-01" db="EMBL/GenBank/DDBJ databases">
        <title>Complete Genome Sequence of Paenibacillus yonginensis DCY84, a novel Plant Growth-Promoting Bacteria with Elicitation of Induced Systemic Resistance.</title>
        <authorList>
            <person name="Kim Y.J."/>
            <person name="Yang D.C."/>
            <person name="Sukweenadhi J."/>
        </authorList>
    </citation>
    <scope>NUCLEOTIDE SEQUENCE [LARGE SCALE GENOMIC DNA]</scope>
    <source>
        <strain evidence="3 4">DCY84</strain>
    </source>
</reference>
<dbReference type="AlphaFoldDB" id="A0A1B1N5W4"/>
<feature type="chain" id="PRO_5038401246" description="YhfM-like domain-containing protein" evidence="1">
    <location>
        <begin position="18"/>
        <end position="134"/>
    </location>
</feature>
<accession>A0A1B1N5W4</accession>
<dbReference type="Proteomes" id="UP000092573">
    <property type="component" value="Chromosome"/>
</dbReference>
<dbReference type="Pfam" id="PF26353">
    <property type="entry name" value="YhfM"/>
    <property type="match status" value="1"/>
</dbReference>
<keyword evidence="1" id="KW-0732">Signal</keyword>
<sequence>MKRLLFILFMLVTMLCAGCSDLKVGHGLKSIALDCVESPSLSNRDCKNQFYDDDQTLKKFKAAIEKANRIPGALDYQSEYTMTLAYKNGNQSVFYFSLTSNRDYNGLIVEQSNSENGYSIPKDKANELRDIVYR</sequence>
<evidence type="ECO:0000259" key="2">
    <source>
        <dbReference type="Pfam" id="PF26353"/>
    </source>
</evidence>
<gene>
    <name evidence="3" type="ORF">AWM70_21315</name>
</gene>
<proteinExistence type="predicted"/>
<dbReference type="InterPro" id="IPR058780">
    <property type="entry name" value="YhfM-like_dom"/>
</dbReference>
<feature type="signal peptide" evidence="1">
    <location>
        <begin position="1"/>
        <end position="17"/>
    </location>
</feature>
<keyword evidence="4" id="KW-1185">Reference proteome</keyword>
<protein>
    <recommendedName>
        <fullName evidence="2">YhfM-like domain-containing protein</fullName>
    </recommendedName>
</protein>
<evidence type="ECO:0000313" key="4">
    <source>
        <dbReference type="Proteomes" id="UP000092573"/>
    </source>
</evidence>
<dbReference type="EMBL" id="CP014167">
    <property type="protein sequence ID" value="ANS76809.1"/>
    <property type="molecule type" value="Genomic_DNA"/>
</dbReference>